<evidence type="ECO:0000313" key="1">
    <source>
        <dbReference type="Proteomes" id="UP000887579"/>
    </source>
</evidence>
<proteinExistence type="predicted"/>
<name>A0AC34F619_9BILA</name>
<sequence length="176" mass="18558">MKKEVIASNDETPKKGTISPPRSMPPPSTTQLTSSTSLTATKELSTTPLKSLASTTQQPLPSAAATSLVSSTPSSTTTSPISPTNNDNVVKLQSNDSRKKIEPYISLVAMAEDLEAEDEKIASESKGGSGEKQKGGGSGEKQKGGSCEKQTQQHQQQLPEIKAGTEKKSNQNDTKK</sequence>
<protein>
    <submittedName>
        <fullName evidence="2">Uncharacterized protein</fullName>
    </submittedName>
</protein>
<organism evidence="1 2">
    <name type="scientific">Panagrolaimus sp. ES5</name>
    <dbReference type="NCBI Taxonomy" id="591445"/>
    <lineage>
        <taxon>Eukaryota</taxon>
        <taxon>Metazoa</taxon>
        <taxon>Ecdysozoa</taxon>
        <taxon>Nematoda</taxon>
        <taxon>Chromadorea</taxon>
        <taxon>Rhabditida</taxon>
        <taxon>Tylenchina</taxon>
        <taxon>Panagrolaimomorpha</taxon>
        <taxon>Panagrolaimoidea</taxon>
        <taxon>Panagrolaimidae</taxon>
        <taxon>Panagrolaimus</taxon>
    </lineage>
</organism>
<reference evidence="2" key="1">
    <citation type="submission" date="2022-11" db="UniProtKB">
        <authorList>
            <consortium name="WormBaseParasite"/>
        </authorList>
    </citation>
    <scope>IDENTIFICATION</scope>
</reference>
<evidence type="ECO:0000313" key="2">
    <source>
        <dbReference type="WBParaSite" id="ES5_v2.g12496.t1"/>
    </source>
</evidence>
<dbReference type="WBParaSite" id="ES5_v2.g12496.t1">
    <property type="protein sequence ID" value="ES5_v2.g12496.t1"/>
    <property type="gene ID" value="ES5_v2.g12496"/>
</dbReference>
<dbReference type="Proteomes" id="UP000887579">
    <property type="component" value="Unplaced"/>
</dbReference>
<accession>A0AC34F619</accession>